<organism evidence="3 4">
    <name type="scientific">Phytophthora megakarya</name>
    <dbReference type="NCBI Taxonomy" id="4795"/>
    <lineage>
        <taxon>Eukaryota</taxon>
        <taxon>Sar</taxon>
        <taxon>Stramenopiles</taxon>
        <taxon>Oomycota</taxon>
        <taxon>Peronosporomycetes</taxon>
        <taxon>Peronosporales</taxon>
        <taxon>Peronosporaceae</taxon>
        <taxon>Phytophthora</taxon>
    </lineage>
</organism>
<dbReference type="AlphaFoldDB" id="A0A225W374"/>
<comment type="caution">
    <text evidence="3">The sequence shown here is derived from an EMBL/GenBank/DDBJ whole genome shotgun (WGS) entry which is preliminary data.</text>
</comment>
<accession>A0A225W374</accession>
<evidence type="ECO:0000313" key="3">
    <source>
        <dbReference type="EMBL" id="OWZ12203.1"/>
    </source>
</evidence>
<evidence type="ECO:0000313" key="4">
    <source>
        <dbReference type="Proteomes" id="UP000198211"/>
    </source>
</evidence>
<protein>
    <submittedName>
        <fullName evidence="3">Uncharacterized protein</fullName>
    </submittedName>
</protein>
<dbReference type="Proteomes" id="UP000198211">
    <property type="component" value="Unassembled WGS sequence"/>
</dbReference>
<sequence length="354" mass="40120">MRCSRPSPLDVSSVSRFHDALYFGHVDVVRRMIYRDPSLANARSSARPHATSLMICATSHKSTVKTTIILVKLLLAKGASLRTKDDHRNTVLMAVCASGGHPNIVKCLLDWDQKSKHKILLWSDQDDQGRTALGLASLNGHGRLASSILDLLETDEMELKVLYALDMALKSGDETGVVELLRNKKLQKLVREDRKEGKLTIHGEWNQLQQVEELTVATCVAKAVENDMLKVVREMHRLNRSVVGHATWFALCDKMEICGKGKAKIVHRKKHVQPEFEEIAALHRRDCVWDKMKCVFWIRYASVPKKYGKMEINIVADLPDAVFRIVAEFLKPNFNDAEEAQKERFKAVLDLSSW</sequence>
<proteinExistence type="predicted"/>
<evidence type="ECO:0000256" key="1">
    <source>
        <dbReference type="ARBA" id="ARBA00022737"/>
    </source>
</evidence>
<dbReference type="EMBL" id="NBNE01001910">
    <property type="protein sequence ID" value="OWZ12203.1"/>
    <property type="molecule type" value="Genomic_DNA"/>
</dbReference>
<dbReference type="PANTHER" id="PTHR24178">
    <property type="entry name" value="MOLTING PROTEIN MLT-4"/>
    <property type="match status" value="1"/>
</dbReference>
<keyword evidence="1" id="KW-0677">Repeat</keyword>
<keyword evidence="2" id="KW-0040">ANK repeat</keyword>
<reference evidence="4" key="1">
    <citation type="submission" date="2017-03" db="EMBL/GenBank/DDBJ databases">
        <title>Phytopthora megakarya and P. palmivora, two closely related causual agents of cacao black pod achieved similar genome size and gene model numbers by different mechanisms.</title>
        <authorList>
            <person name="Ali S."/>
            <person name="Shao J."/>
            <person name="Larry D.J."/>
            <person name="Kronmiller B."/>
            <person name="Shen D."/>
            <person name="Strem M.D."/>
            <person name="Melnick R.L."/>
            <person name="Guiltinan M.J."/>
            <person name="Tyler B.M."/>
            <person name="Meinhardt L.W."/>
            <person name="Bailey B.A."/>
        </authorList>
    </citation>
    <scope>NUCLEOTIDE SEQUENCE [LARGE SCALE GENOMIC DNA]</scope>
    <source>
        <strain evidence="4">zdho120</strain>
    </source>
</reference>
<dbReference type="Pfam" id="PF12796">
    <property type="entry name" value="Ank_2"/>
    <property type="match status" value="1"/>
</dbReference>
<dbReference type="InterPro" id="IPR002110">
    <property type="entry name" value="Ankyrin_rpt"/>
</dbReference>
<keyword evidence="4" id="KW-1185">Reference proteome</keyword>
<evidence type="ECO:0000256" key="2">
    <source>
        <dbReference type="ARBA" id="ARBA00023043"/>
    </source>
</evidence>
<gene>
    <name evidence="3" type="ORF">PHMEG_00014668</name>
</gene>
<dbReference type="InterPro" id="IPR036770">
    <property type="entry name" value="Ankyrin_rpt-contain_sf"/>
</dbReference>
<dbReference type="SUPFAM" id="SSF48403">
    <property type="entry name" value="Ankyrin repeat"/>
    <property type="match status" value="1"/>
</dbReference>
<name>A0A225W374_9STRA</name>
<dbReference type="Gene3D" id="1.25.40.20">
    <property type="entry name" value="Ankyrin repeat-containing domain"/>
    <property type="match status" value="1"/>
</dbReference>
<dbReference type="OrthoDB" id="95939at2759"/>